<dbReference type="OrthoDB" id="9813694at2"/>
<dbReference type="EMBL" id="FOHV01000003">
    <property type="protein sequence ID" value="SES78124.1"/>
    <property type="molecule type" value="Genomic_DNA"/>
</dbReference>
<keyword evidence="11" id="KW-1185">Reference proteome</keyword>
<accession>A0A1H9Z9J1</accession>
<evidence type="ECO:0000313" key="11">
    <source>
        <dbReference type="Proteomes" id="UP000242642"/>
    </source>
</evidence>
<protein>
    <recommendedName>
        <fullName evidence="8 9">7-methyl-GTP pyrophosphatase</fullName>
        <shortName evidence="9">m(7)GTP pyrophosphatase</shortName>
        <ecNumber evidence="9">3.6.1.-</ecNumber>
    </recommendedName>
</protein>
<evidence type="ECO:0000256" key="3">
    <source>
        <dbReference type="ARBA" id="ARBA00022801"/>
    </source>
</evidence>
<keyword evidence="2 9" id="KW-0963">Cytoplasm</keyword>
<comment type="catalytic activity">
    <reaction evidence="5 9">
        <text>N(7)-methyl-GTP + H2O = N(7)-methyl-GMP + diphosphate + H(+)</text>
        <dbReference type="Rhea" id="RHEA:58744"/>
        <dbReference type="ChEBI" id="CHEBI:15377"/>
        <dbReference type="ChEBI" id="CHEBI:15378"/>
        <dbReference type="ChEBI" id="CHEBI:33019"/>
        <dbReference type="ChEBI" id="CHEBI:58285"/>
        <dbReference type="ChEBI" id="CHEBI:87133"/>
    </reaction>
</comment>
<dbReference type="Proteomes" id="UP000242642">
    <property type="component" value="Unassembled WGS sequence"/>
</dbReference>
<feature type="active site" description="Proton acceptor" evidence="9">
    <location>
        <position position="73"/>
    </location>
</feature>
<feature type="site" description="Important for substrate specificity" evidence="9">
    <location>
        <position position="74"/>
    </location>
</feature>
<dbReference type="GO" id="GO:0047429">
    <property type="term" value="F:nucleoside triphosphate diphosphatase activity"/>
    <property type="evidence" value="ECO:0007669"/>
    <property type="project" value="InterPro"/>
</dbReference>
<dbReference type="STRING" id="1123402.SAMN02583745_00481"/>
<dbReference type="GO" id="GO:0005737">
    <property type="term" value="C:cytoplasm"/>
    <property type="evidence" value="ECO:0007669"/>
    <property type="project" value="UniProtKB-SubCell"/>
</dbReference>
<name>A0A1H9Z9J1_9GAMM</name>
<dbReference type="InterPro" id="IPR029001">
    <property type="entry name" value="ITPase-like_fam"/>
</dbReference>
<evidence type="ECO:0000256" key="5">
    <source>
        <dbReference type="ARBA" id="ARBA00050213"/>
    </source>
</evidence>
<dbReference type="NCBIfam" id="TIGR00172">
    <property type="entry name" value="maf"/>
    <property type="match status" value="1"/>
</dbReference>
<dbReference type="Gene3D" id="3.90.950.10">
    <property type="match status" value="1"/>
</dbReference>
<keyword evidence="3 9" id="KW-0378">Hydrolase</keyword>
<proteinExistence type="inferred from homology"/>
<organism evidence="10 11">
    <name type="scientific">Thorsellia anophelis DSM 18579</name>
    <dbReference type="NCBI Taxonomy" id="1123402"/>
    <lineage>
        <taxon>Bacteria</taxon>
        <taxon>Pseudomonadati</taxon>
        <taxon>Pseudomonadota</taxon>
        <taxon>Gammaproteobacteria</taxon>
        <taxon>Enterobacterales</taxon>
        <taxon>Thorselliaceae</taxon>
        <taxon>Thorsellia</taxon>
    </lineage>
</organism>
<evidence type="ECO:0000256" key="6">
    <source>
        <dbReference type="ARBA" id="ARBA00053369"/>
    </source>
</evidence>
<dbReference type="InterPro" id="IPR003697">
    <property type="entry name" value="Maf-like"/>
</dbReference>
<evidence type="ECO:0000256" key="8">
    <source>
        <dbReference type="ARBA" id="ARBA00068163"/>
    </source>
</evidence>
<dbReference type="GO" id="GO:0009117">
    <property type="term" value="P:nucleotide metabolic process"/>
    <property type="evidence" value="ECO:0007669"/>
    <property type="project" value="UniProtKB-KW"/>
</dbReference>
<dbReference type="FunFam" id="3.90.950.10:FF:000005">
    <property type="entry name" value="7-methyl-GTP pyrophosphatase"/>
    <property type="match status" value="1"/>
</dbReference>
<dbReference type="AlphaFoldDB" id="A0A1H9Z9J1"/>
<comment type="function">
    <text evidence="6 9">Nucleoside triphosphate pyrophosphatase that hydrolyzes 7-methyl-GTP (m(7)GTP). May have a dual role in cell division arrest and in preventing the incorporation of modified nucleotides into cellular nucleic acids.</text>
</comment>
<feature type="site" description="Important for substrate specificity" evidence="9">
    <location>
        <position position="16"/>
    </location>
</feature>
<dbReference type="PANTHER" id="PTHR43213:SF10">
    <property type="entry name" value="7-METHYL-GTP PYROPHOSPHATASE"/>
    <property type="match status" value="1"/>
</dbReference>
<feature type="site" description="Important for substrate specificity" evidence="9">
    <location>
        <position position="158"/>
    </location>
</feature>
<evidence type="ECO:0000256" key="4">
    <source>
        <dbReference type="ARBA" id="ARBA00023080"/>
    </source>
</evidence>
<evidence type="ECO:0000256" key="7">
    <source>
        <dbReference type="ARBA" id="ARBA00060749"/>
    </source>
</evidence>
<evidence type="ECO:0000256" key="1">
    <source>
        <dbReference type="ARBA" id="ARBA00004496"/>
    </source>
</evidence>
<dbReference type="RefSeq" id="WP_093317536.1">
    <property type="nucleotide sequence ID" value="NZ_FOHV01000003.1"/>
</dbReference>
<dbReference type="CDD" id="cd00555">
    <property type="entry name" value="Maf"/>
    <property type="match status" value="1"/>
</dbReference>
<gene>
    <name evidence="10" type="ORF">SAMN02583745_00481</name>
</gene>
<dbReference type="PANTHER" id="PTHR43213">
    <property type="entry name" value="BIFUNCTIONAL DTTP/UTP PYROPHOSPHATASE/METHYLTRANSFERASE PROTEIN-RELATED"/>
    <property type="match status" value="1"/>
</dbReference>
<comment type="subcellular location">
    <subcellularLocation>
        <location evidence="1 9">Cytoplasm</location>
    </subcellularLocation>
</comment>
<keyword evidence="4 9" id="KW-0546">Nucleotide metabolism</keyword>
<dbReference type="HAMAP" id="MF_00528">
    <property type="entry name" value="Maf"/>
    <property type="match status" value="1"/>
</dbReference>
<evidence type="ECO:0000313" key="10">
    <source>
        <dbReference type="EMBL" id="SES78124.1"/>
    </source>
</evidence>
<evidence type="ECO:0000256" key="2">
    <source>
        <dbReference type="ARBA" id="ARBA00022490"/>
    </source>
</evidence>
<dbReference type="SUPFAM" id="SSF52972">
    <property type="entry name" value="ITPase-like"/>
    <property type="match status" value="1"/>
</dbReference>
<comment type="similarity">
    <text evidence="7 9">Belongs to the Maf family. YceF subfamily.</text>
</comment>
<comment type="caution">
    <text evidence="9">Lacks conserved residue(s) required for the propagation of feature annotation.</text>
</comment>
<dbReference type="Pfam" id="PF02545">
    <property type="entry name" value="Maf"/>
    <property type="match status" value="1"/>
</dbReference>
<dbReference type="EC" id="3.6.1.-" evidence="9"/>
<sequence length="198" mass="21950">MFTLPSPLLLASTSKYRQLLLSKIIPSFQCGAPDIDETPRLNELPTQLVERLALAKAKTLSEAYPNHLIIGCDQVCVLDNQITGKPYTRENAITQLTKASGQSVVFYTGLALYAPYSDKHLISVETYTVHFRELSRQEIIRYVELDSPLLCAGSFKCEGLGITLFNRLEGNDPNALIGLPLISLSNMLREAEIGYFAP</sequence>
<reference evidence="11" key="1">
    <citation type="submission" date="2016-10" db="EMBL/GenBank/DDBJ databases">
        <authorList>
            <person name="Varghese N."/>
            <person name="Submissions S."/>
        </authorList>
    </citation>
    <scope>NUCLEOTIDE SEQUENCE [LARGE SCALE GENOMIC DNA]</scope>
    <source>
        <strain evidence="11">DSM 18579</strain>
    </source>
</reference>
<dbReference type="PIRSF" id="PIRSF006305">
    <property type="entry name" value="Maf"/>
    <property type="match status" value="1"/>
</dbReference>
<evidence type="ECO:0000256" key="9">
    <source>
        <dbReference type="HAMAP-Rule" id="MF_00528"/>
    </source>
</evidence>
<comment type="cofactor">
    <cofactor evidence="9">
        <name>a divalent metal cation</name>
        <dbReference type="ChEBI" id="CHEBI:60240"/>
    </cofactor>
</comment>